<evidence type="ECO:0000313" key="2">
    <source>
        <dbReference type="EMBL" id="ROT42558.1"/>
    </source>
</evidence>
<dbReference type="RefSeq" id="XP_028470364.1">
    <property type="nucleotide sequence ID" value="XM_028613756.1"/>
</dbReference>
<keyword evidence="3" id="KW-1185">Reference proteome</keyword>
<evidence type="ECO:0000256" key="1">
    <source>
        <dbReference type="SAM" id="MobiDB-lite"/>
    </source>
</evidence>
<gene>
    <name evidence="2" type="ORF">SODALDRAFT_354715</name>
</gene>
<dbReference type="AlphaFoldDB" id="A0A3N2Q7B7"/>
<dbReference type="Proteomes" id="UP000272025">
    <property type="component" value="Unassembled WGS sequence"/>
</dbReference>
<evidence type="ECO:0000313" key="3">
    <source>
        <dbReference type="Proteomes" id="UP000272025"/>
    </source>
</evidence>
<protein>
    <submittedName>
        <fullName evidence="2">Uncharacterized protein</fullName>
    </submittedName>
</protein>
<feature type="region of interest" description="Disordered" evidence="1">
    <location>
        <begin position="150"/>
        <end position="181"/>
    </location>
</feature>
<sequence>MNHIHKPILATEDDGSAACSPLRPNQTPMQLELSDIVEIPISSHLVCNSMKQHKEWPTSRNESNHLPYNHDAVHAITSHKVDCTCNIVGINSGVESKKRQAPNTLCRTTQRSGGPFFESTDHFTPSAAKLRRVALTSSYPCHAPHKHLPTFLDSDFTPNGPSNRSSNQSSGESTHHSRSQAHWLETGPATPFWIEHCTLNAQKNHHIQT</sequence>
<accession>A0A3N2Q7B7</accession>
<dbReference type="GeneID" id="39582234"/>
<proteinExistence type="predicted"/>
<organism evidence="2 3">
    <name type="scientific">Sodiomyces alkalinus (strain CBS 110278 / VKM F-3762 / F11)</name>
    <name type="common">Alkaliphilic filamentous fungus</name>
    <dbReference type="NCBI Taxonomy" id="1314773"/>
    <lineage>
        <taxon>Eukaryota</taxon>
        <taxon>Fungi</taxon>
        <taxon>Dikarya</taxon>
        <taxon>Ascomycota</taxon>
        <taxon>Pezizomycotina</taxon>
        <taxon>Sordariomycetes</taxon>
        <taxon>Hypocreomycetidae</taxon>
        <taxon>Glomerellales</taxon>
        <taxon>Plectosphaerellaceae</taxon>
        <taxon>Sodiomyces</taxon>
    </lineage>
</organism>
<dbReference type="EMBL" id="ML119051">
    <property type="protein sequence ID" value="ROT42558.1"/>
    <property type="molecule type" value="Genomic_DNA"/>
</dbReference>
<name>A0A3N2Q7B7_SODAK</name>
<feature type="compositionally biased region" description="Low complexity" evidence="1">
    <location>
        <begin position="158"/>
        <end position="172"/>
    </location>
</feature>
<reference evidence="2 3" key="1">
    <citation type="journal article" date="2018" name="Mol. Ecol.">
        <title>The obligate alkalophilic soda-lake fungus Sodiomyces alkalinus has shifted to a protein diet.</title>
        <authorList>
            <person name="Grum-Grzhimaylo A.A."/>
            <person name="Falkoski D.L."/>
            <person name="van den Heuvel J."/>
            <person name="Valero-Jimenez C.A."/>
            <person name="Min B."/>
            <person name="Choi I.G."/>
            <person name="Lipzen A."/>
            <person name="Daum C.G."/>
            <person name="Aanen D.K."/>
            <person name="Tsang A."/>
            <person name="Henrissat B."/>
            <person name="Bilanenko E.N."/>
            <person name="de Vries R.P."/>
            <person name="van Kan J.A.L."/>
            <person name="Grigoriev I.V."/>
            <person name="Debets A.J.M."/>
        </authorList>
    </citation>
    <scope>NUCLEOTIDE SEQUENCE [LARGE SCALE GENOMIC DNA]</scope>
    <source>
        <strain evidence="2 3">F11</strain>
    </source>
</reference>